<proteinExistence type="predicted"/>
<evidence type="ECO:0000313" key="3">
    <source>
        <dbReference type="EMBL" id="PIK56441.1"/>
    </source>
</evidence>
<organism evidence="3 4">
    <name type="scientific">Stichopus japonicus</name>
    <name type="common">Sea cucumber</name>
    <dbReference type="NCBI Taxonomy" id="307972"/>
    <lineage>
        <taxon>Eukaryota</taxon>
        <taxon>Metazoa</taxon>
        <taxon>Echinodermata</taxon>
        <taxon>Eleutherozoa</taxon>
        <taxon>Echinozoa</taxon>
        <taxon>Holothuroidea</taxon>
        <taxon>Aspidochirotacea</taxon>
        <taxon>Aspidochirotida</taxon>
        <taxon>Stichopodidae</taxon>
        <taxon>Apostichopus</taxon>
    </lineage>
</organism>
<dbReference type="InterPro" id="IPR051342">
    <property type="entry name" value="PDZ_scaffold"/>
</dbReference>
<dbReference type="PANTHER" id="PTHR19964">
    <property type="entry name" value="MULTIPLE PDZ DOMAIN PROTEIN"/>
    <property type="match status" value="1"/>
</dbReference>
<evidence type="ECO:0000259" key="2">
    <source>
        <dbReference type="PROSITE" id="PS50106"/>
    </source>
</evidence>
<evidence type="ECO:0000313" key="4">
    <source>
        <dbReference type="Proteomes" id="UP000230750"/>
    </source>
</evidence>
<feature type="compositionally biased region" description="Acidic residues" evidence="1">
    <location>
        <begin position="675"/>
        <end position="684"/>
    </location>
</feature>
<dbReference type="EMBL" id="MRZV01000176">
    <property type="protein sequence ID" value="PIK56441.1"/>
    <property type="molecule type" value="Genomic_DNA"/>
</dbReference>
<protein>
    <submittedName>
        <fullName evidence="3">Putative multiple PDZ domain protein</fullName>
    </submittedName>
</protein>
<dbReference type="Gene3D" id="2.30.42.10">
    <property type="match status" value="4"/>
</dbReference>
<comment type="caution">
    <text evidence="3">The sequence shown here is derived from an EMBL/GenBank/DDBJ whole genome shotgun (WGS) entry which is preliminary data.</text>
</comment>
<feature type="region of interest" description="Disordered" evidence="1">
    <location>
        <begin position="792"/>
        <end position="846"/>
    </location>
</feature>
<reference evidence="3 4" key="1">
    <citation type="journal article" date="2017" name="PLoS Biol.">
        <title>The sea cucumber genome provides insights into morphological evolution and visceral regeneration.</title>
        <authorList>
            <person name="Zhang X."/>
            <person name="Sun L."/>
            <person name="Yuan J."/>
            <person name="Sun Y."/>
            <person name="Gao Y."/>
            <person name="Zhang L."/>
            <person name="Li S."/>
            <person name="Dai H."/>
            <person name="Hamel J.F."/>
            <person name="Liu C."/>
            <person name="Yu Y."/>
            <person name="Liu S."/>
            <person name="Lin W."/>
            <person name="Guo K."/>
            <person name="Jin S."/>
            <person name="Xu P."/>
            <person name="Storey K.B."/>
            <person name="Huan P."/>
            <person name="Zhang T."/>
            <person name="Zhou Y."/>
            <person name="Zhang J."/>
            <person name="Lin C."/>
            <person name="Li X."/>
            <person name="Xing L."/>
            <person name="Huo D."/>
            <person name="Sun M."/>
            <person name="Wang L."/>
            <person name="Mercier A."/>
            <person name="Li F."/>
            <person name="Yang H."/>
            <person name="Xiang J."/>
        </authorList>
    </citation>
    <scope>NUCLEOTIDE SEQUENCE [LARGE SCALE GENOMIC DNA]</scope>
    <source>
        <strain evidence="3">Shaxun</strain>
        <tissue evidence="3">Muscle</tissue>
    </source>
</reference>
<dbReference type="PROSITE" id="PS50106">
    <property type="entry name" value="PDZ"/>
    <property type="match status" value="4"/>
</dbReference>
<feature type="domain" description="PDZ" evidence="2">
    <location>
        <begin position="546"/>
        <end position="628"/>
    </location>
</feature>
<feature type="region of interest" description="Disordered" evidence="1">
    <location>
        <begin position="411"/>
        <end position="439"/>
    </location>
</feature>
<accession>A0A2G8L844</accession>
<dbReference type="Proteomes" id="UP000230750">
    <property type="component" value="Unassembled WGS sequence"/>
</dbReference>
<feature type="region of interest" description="Disordered" evidence="1">
    <location>
        <begin position="660"/>
        <end position="780"/>
    </location>
</feature>
<dbReference type="InterPro" id="IPR001478">
    <property type="entry name" value="PDZ"/>
</dbReference>
<dbReference type="Pfam" id="PF00595">
    <property type="entry name" value="PDZ"/>
    <property type="match status" value="4"/>
</dbReference>
<dbReference type="AlphaFoldDB" id="A0A2G8L844"/>
<evidence type="ECO:0000256" key="1">
    <source>
        <dbReference type="SAM" id="MobiDB-lite"/>
    </source>
</evidence>
<feature type="domain" description="PDZ" evidence="2">
    <location>
        <begin position="295"/>
        <end position="379"/>
    </location>
</feature>
<name>A0A2G8L844_STIJA</name>
<dbReference type="SUPFAM" id="SSF50156">
    <property type="entry name" value="PDZ domain-like"/>
    <property type="match status" value="4"/>
</dbReference>
<feature type="domain" description="PDZ" evidence="2">
    <location>
        <begin position="450"/>
        <end position="533"/>
    </location>
</feature>
<feature type="region of interest" description="Disordered" evidence="1">
    <location>
        <begin position="1"/>
        <end position="77"/>
    </location>
</feature>
<dbReference type="SMART" id="SM00228">
    <property type="entry name" value="PDZ"/>
    <property type="match status" value="4"/>
</dbReference>
<gene>
    <name evidence="3" type="ORF">BSL78_06685</name>
</gene>
<dbReference type="OrthoDB" id="438726at2759"/>
<dbReference type="PANTHER" id="PTHR19964:SF89">
    <property type="entry name" value="INACTIVATION-NO-AFTER-POTENTIAL D PROTEIN-LIKE PROTEIN"/>
    <property type="match status" value="1"/>
</dbReference>
<feature type="compositionally biased region" description="Low complexity" evidence="1">
    <location>
        <begin position="118"/>
        <end position="128"/>
    </location>
</feature>
<feature type="region of interest" description="Disordered" evidence="1">
    <location>
        <begin position="95"/>
        <end position="128"/>
    </location>
</feature>
<dbReference type="STRING" id="307972.A0A2G8L844"/>
<sequence>MLEPGGLGGRQPLSEKYGGAEVSFRPPLRKSENPFSFPNEKKNLIWSTKLHLRPPKATGGGHPSPLTPPQAGHQSLAPPLKLSELDDESYQATMIIPMDEDQDKSDSDDVDADTKEISSASSMASLSDSEADEYGYSRKIIADRYQDYPGEYFIFEVQKTGSSLGLSLAGNKDNNIMSAFVVGINPETAAAHDGRIMVADELMEINGIKVFGHTHREASMIIGEMPEGPIKLVVRRRAEAVQELAVTYVPTTPINQVPLSLRKPTGGAVVDLIDGGDLQEESGDADFSSFPNVHTITLHKGTTGLGFFIYEKKDHMDRLAIFVKEISHHGAAGQEGSLQVDDQILAVDDLSLIGLSKMSAISVLKATRGEVELTVSSTKMVTSANPYLTTQSESLEESIVEIKDDLGGPTLRAVRGASGTTADGLATTEDPKDLDSGPLTAPILQKTQTSIIIDRGSKSLGLKIAGGSDTDIPIITIDEVLPGGAADKDGRLNPGDQILAVNGVQLNNVTHGEALQVFRDIPPLVPMIVFRVESDASSTETWEELVIDLSKREGQGLGLSIVGKKDDRGVFISDIVIGGTAFRDGRLRRGDRLLAIDDQDVVNASKDQVAPMLRSAVGTVVLKVGRLTADAAAEALTGVSPLSDEAGTPKEESLLSELMNDPQLDPAGGESGYSQDEEEEEEEVHDPGESPRVGTSEDGIGHINNRESPRVGTSEDGIGHINNRKSPRVATSEDGIGHINNRESPRVGTSEDGIGHINNRESPRVGTSEDGIGHINNRESPRVATLEDGIGHINNRESPRVGTLEDGIGHINNMESPRVATSEDGIGHINNRESPRVGTSEDCIGH</sequence>
<feature type="compositionally biased region" description="Basic and acidic residues" evidence="1">
    <location>
        <begin position="104"/>
        <end position="116"/>
    </location>
</feature>
<dbReference type="InterPro" id="IPR036034">
    <property type="entry name" value="PDZ_sf"/>
</dbReference>
<feature type="domain" description="PDZ" evidence="2">
    <location>
        <begin position="154"/>
        <end position="237"/>
    </location>
</feature>
<keyword evidence="4" id="KW-1185">Reference proteome</keyword>